<name>A0A1Z5AZD9_CARML</name>
<reference evidence="1 2" key="2">
    <citation type="submission" date="2015-04" db="EMBL/GenBank/DDBJ databases">
        <title>Carnobacterium maltaromaticum LMA28 plasmids.</title>
        <authorList>
            <person name="Cailliez-Grimal C."/>
            <person name="Iskandar C."/>
        </authorList>
    </citation>
    <scope>NUCLEOTIDE SEQUENCE [LARGE SCALE GENOMIC DNA]</scope>
    <source>
        <strain evidence="1 2">LMA28</strain>
        <plasmid evidence="2">Chromosome</plasmid>
    </source>
</reference>
<evidence type="ECO:0000313" key="2">
    <source>
        <dbReference type="Proteomes" id="UP000464233"/>
    </source>
</evidence>
<geneLocation type="plasmid" evidence="1">
    <name>LMA_pa</name>
</geneLocation>
<gene>
    <name evidence="1" type="ORF">BN424_pa0073</name>
</gene>
<dbReference type="Proteomes" id="UP000464233">
    <property type="component" value="Plasmid LMA_pa"/>
</dbReference>
<organism evidence="1 2">
    <name type="scientific">Carnobacterium maltaromaticum</name>
    <name type="common">Carnobacterium piscicola</name>
    <dbReference type="NCBI Taxonomy" id="2751"/>
    <lineage>
        <taxon>Bacteria</taxon>
        <taxon>Bacillati</taxon>
        <taxon>Bacillota</taxon>
        <taxon>Bacilli</taxon>
        <taxon>Lactobacillales</taxon>
        <taxon>Carnobacteriaceae</taxon>
        <taxon>Carnobacterium</taxon>
    </lineage>
</organism>
<evidence type="ECO:0000313" key="1">
    <source>
        <dbReference type="EMBL" id="CRI06738.1"/>
    </source>
</evidence>
<proteinExistence type="predicted"/>
<dbReference type="InterPro" id="IPR011990">
    <property type="entry name" value="TPR-like_helical_dom_sf"/>
</dbReference>
<accession>A0A1Z5AZD9</accession>
<dbReference type="AlphaFoldDB" id="A0A1Z5AZD9"/>
<dbReference type="Gene3D" id="1.25.40.400">
    <property type="match status" value="1"/>
</dbReference>
<reference evidence="1 2" key="1">
    <citation type="submission" date="2015-04" db="EMBL/GenBank/DDBJ databases">
        <title>Carnobacterium maltaromaticum LMA28 complete chromosome sequence.</title>
        <authorList>
            <person name="Borges F."/>
            <person name="Cailliez-Grimal C."/>
        </authorList>
    </citation>
    <scope>NUCLEOTIDE SEQUENCE [LARGE SCALE GENOMIC DNA]</scope>
    <source>
        <strain evidence="1 2">LMA28</strain>
        <plasmid evidence="2">Chromosome</plasmid>
    </source>
</reference>
<keyword evidence="1" id="KW-0614">Plasmid</keyword>
<sequence>MIVYMDSERVYHLTNKMLPQLQNINPDLKAYQKLSLFFINLINLGLANNDKEQTTKYIQSAKTHNSNFPNYLMEIKLLYFENLADFRFSNNVKSLKKCFTYIDIFKTTGYDKLVNECITDISLYNKFKNQPVPISEFTPTHTKHL</sequence>
<dbReference type="EMBL" id="LN846932">
    <property type="protein sequence ID" value="CRI06738.1"/>
    <property type="molecule type" value="Genomic_DNA"/>
</dbReference>
<dbReference type="SUPFAM" id="SSF48452">
    <property type="entry name" value="TPR-like"/>
    <property type="match status" value="1"/>
</dbReference>
<protein>
    <submittedName>
        <fullName evidence="1">Uncharacterized protein</fullName>
    </submittedName>
</protein>